<sequence length="132" mass="14627">MPLGACGGCLLFSVGPAGFWCRTNRCQGWSKEGLGRLPDLLALQSGFNFTHCPQQGDSSRTYRFLSLGWKPTGPNSIRKDRASCLPYRSLALKLEGFFSFFVFTLLGHRLVTHRMSTNISTSFLLGGREFGL</sequence>
<evidence type="ECO:0000313" key="2">
    <source>
        <dbReference type="Proteomes" id="UP000177583"/>
    </source>
</evidence>
<dbReference type="EMBL" id="MFNF01000043">
    <property type="protein sequence ID" value="OGH00645.1"/>
    <property type="molecule type" value="Genomic_DNA"/>
</dbReference>
<gene>
    <name evidence="1" type="ORF">A2557_03145</name>
</gene>
<dbReference type="AlphaFoldDB" id="A0A1F6GR56"/>
<name>A0A1F6GR56_9PROT</name>
<accession>A0A1F6GR56</accession>
<organism evidence="1 2">
    <name type="scientific">Candidatus Lambdaproteobacteria bacterium RIFOXYD2_FULL_56_26</name>
    <dbReference type="NCBI Taxonomy" id="1817773"/>
    <lineage>
        <taxon>Bacteria</taxon>
        <taxon>Pseudomonadati</taxon>
        <taxon>Pseudomonadota</taxon>
        <taxon>Candidatus Lambdaproteobacteria</taxon>
    </lineage>
</organism>
<dbReference type="Proteomes" id="UP000177583">
    <property type="component" value="Unassembled WGS sequence"/>
</dbReference>
<reference evidence="1 2" key="1">
    <citation type="journal article" date="2016" name="Nat. Commun.">
        <title>Thousands of microbial genomes shed light on interconnected biogeochemical processes in an aquifer system.</title>
        <authorList>
            <person name="Anantharaman K."/>
            <person name="Brown C.T."/>
            <person name="Hug L.A."/>
            <person name="Sharon I."/>
            <person name="Castelle C.J."/>
            <person name="Probst A.J."/>
            <person name="Thomas B.C."/>
            <person name="Singh A."/>
            <person name="Wilkins M.J."/>
            <person name="Karaoz U."/>
            <person name="Brodie E.L."/>
            <person name="Williams K.H."/>
            <person name="Hubbard S.S."/>
            <person name="Banfield J.F."/>
        </authorList>
    </citation>
    <scope>NUCLEOTIDE SEQUENCE [LARGE SCALE GENOMIC DNA]</scope>
</reference>
<proteinExistence type="predicted"/>
<evidence type="ECO:0000313" key="1">
    <source>
        <dbReference type="EMBL" id="OGH00645.1"/>
    </source>
</evidence>
<protein>
    <submittedName>
        <fullName evidence="1">Uncharacterized protein</fullName>
    </submittedName>
</protein>
<comment type="caution">
    <text evidence="1">The sequence shown here is derived from an EMBL/GenBank/DDBJ whole genome shotgun (WGS) entry which is preliminary data.</text>
</comment>